<evidence type="ECO:0008006" key="4">
    <source>
        <dbReference type="Google" id="ProtNLM"/>
    </source>
</evidence>
<accession>A0A1M4YBF1</accession>
<keyword evidence="3" id="KW-1185">Reference proteome</keyword>
<dbReference type="RefSeq" id="WP_072834865.1">
    <property type="nucleotide sequence ID" value="NZ_FQUU01000005.1"/>
</dbReference>
<dbReference type="Pfam" id="PF06197">
    <property type="entry name" value="DUF998"/>
    <property type="match status" value="1"/>
</dbReference>
<dbReference type="Proteomes" id="UP000184048">
    <property type="component" value="Unassembled WGS sequence"/>
</dbReference>
<reference evidence="2 3" key="1">
    <citation type="submission" date="2016-11" db="EMBL/GenBank/DDBJ databases">
        <authorList>
            <person name="Jaros S."/>
            <person name="Januszkiewicz K."/>
            <person name="Wedrychowicz H."/>
        </authorList>
    </citation>
    <scope>NUCLEOTIDE SEQUENCE [LARGE SCALE GENOMIC DNA]</scope>
    <source>
        <strain evidence="2 3">DSM 18119</strain>
    </source>
</reference>
<organism evidence="2 3">
    <name type="scientific">Flavisolibacter ginsengisoli DSM 18119</name>
    <dbReference type="NCBI Taxonomy" id="1121884"/>
    <lineage>
        <taxon>Bacteria</taxon>
        <taxon>Pseudomonadati</taxon>
        <taxon>Bacteroidota</taxon>
        <taxon>Chitinophagia</taxon>
        <taxon>Chitinophagales</taxon>
        <taxon>Chitinophagaceae</taxon>
        <taxon>Flavisolibacter</taxon>
    </lineage>
</organism>
<name>A0A1M4YBF1_9BACT</name>
<sequence>MRPVKIQEAKKAAASQWVNLLLTCGIIASLLYIAMNIIVPMFYPGYNPASQVVSELSAIGAPTRAIWLVPGILYSLLVAAFGWGIRLTAGKSRNLRVLGTLMIISGLAGLAWTPMHRREILAAGGGSFTDTWHIVMTFITLVLMLALIGFGAAAMKRPFRIYSVLTVVVFMVFGILTWLASPGISSNLPTPMIGVRNAST</sequence>
<feature type="transmembrane region" description="Helical" evidence="1">
    <location>
        <begin position="65"/>
        <end position="83"/>
    </location>
</feature>
<evidence type="ECO:0000256" key="1">
    <source>
        <dbReference type="SAM" id="Phobius"/>
    </source>
</evidence>
<dbReference type="AlphaFoldDB" id="A0A1M4YBF1"/>
<protein>
    <recommendedName>
        <fullName evidence="4">DUF998 domain-containing protein</fullName>
    </recommendedName>
</protein>
<evidence type="ECO:0000313" key="2">
    <source>
        <dbReference type="EMBL" id="SHF03065.1"/>
    </source>
</evidence>
<keyword evidence="1" id="KW-1133">Transmembrane helix</keyword>
<feature type="transmembrane region" description="Helical" evidence="1">
    <location>
        <begin position="95"/>
        <end position="112"/>
    </location>
</feature>
<gene>
    <name evidence="2" type="ORF">SAMN02745131_01665</name>
</gene>
<dbReference type="InterPro" id="IPR009339">
    <property type="entry name" value="DUF998"/>
</dbReference>
<keyword evidence="1" id="KW-0472">Membrane</keyword>
<keyword evidence="1" id="KW-0812">Transmembrane</keyword>
<dbReference type="EMBL" id="FQUU01000005">
    <property type="protein sequence ID" value="SHF03065.1"/>
    <property type="molecule type" value="Genomic_DNA"/>
</dbReference>
<dbReference type="STRING" id="1121884.SAMN02745131_01665"/>
<feature type="transmembrane region" description="Helical" evidence="1">
    <location>
        <begin position="132"/>
        <end position="154"/>
    </location>
</feature>
<dbReference type="OrthoDB" id="657164at2"/>
<feature type="transmembrane region" description="Helical" evidence="1">
    <location>
        <begin position="161"/>
        <end position="180"/>
    </location>
</feature>
<evidence type="ECO:0000313" key="3">
    <source>
        <dbReference type="Proteomes" id="UP000184048"/>
    </source>
</evidence>
<feature type="transmembrane region" description="Helical" evidence="1">
    <location>
        <begin position="20"/>
        <end position="45"/>
    </location>
</feature>
<proteinExistence type="predicted"/>